<evidence type="ECO:0000313" key="5">
    <source>
        <dbReference type="EMBL" id="PRX98460.1"/>
    </source>
</evidence>
<comment type="caution">
    <text evidence="5">The sequence shown here is derived from an EMBL/GenBank/DDBJ whole genome shotgun (WGS) entry which is preliminary data.</text>
</comment>
<dbReference type="Pfam" id="PF01478">
    <property type="entry name" value="Peptidase_A24"/>
    <property type="match status" value="1"/>
</dbReference>
<comment type="similarity">
    <text evidence="1 2">Belongs to the peptidase A24 family.</text>
</comment>
<dbReference type="EMBL" id="PVZC01000004">
    <property type="protein sequence ID" value="PRX98460.1"/>
    <property type="molecule type" value="Genomic_DNA"/>
</dbReference>
<reference evidence="5 6" key="1">
    <citation type="submission" date="2018-03" db="EMBL/GenBank/DDBJ databases">
        <title>Genomic Encyclopedia of Archaeal and Bacterial Type Strains, Phase II (KMG-II): from individual species to whole genera.</title>
        <authorList>
            <person name="Goeker M."/>
        </authorList>
    </citation>
    <scope>NUCLEOTIDE SEQUENCE [LARGE SCALE GENOMIC DNA]</scope>
    <source>
        <strain evidence="5 6">DSM 45601</strain>
    </source>
</reference>
<organism evidence="5 6">
    <name type="scientific">Allonocardiopsis opalescens</name>
    <dbReference type="NCBI Taxonomy" id="1144618"/>
    <lineage>
        <taxon>Bacteria</taxon>
        <taxon>Bacillati</taxon>
        <taxon>Actinomycetota</taxon>
        <taxon>Actinomycetes</taxon>
        <taxon>Streptosporangiales</taxon>
        <taxon>Allonocardiopsis</taxon>
    </lineage>
</organism>
<feature type="transmembrane region" description="Helical" evidence="3">
    <location>
        <begin position="201"/>
        <end position="227"/>
    </location>
</feature>
<dbReference type="GO" id="GO:0006465">
    <property type="term" value="P:signal peptide processing"/>
    <property type="evidence" value="ECO:0007669"/>
    <property type="project" value="TreeGrafter"/>
</dbReference>
<feature type="transmembrane region" description="Helical" evidence="3">
    <location>
        <begin position="106"/>
        <end position="126"/>
    </location>
</feature>
<dbReference type="GO" id="GO:0008168">
    <property type="term" value="F:methyltransferase activity"/>
    <property type="evidence" value="ECO:0007669"/>
    <property type="project" value="UniProtKB-KW"/>
</dbReference>
<feature type="transmembrane region" description="Helical" evidence="3">
    <location>
        <begin position="12"/>
        <end position="33"/>
    </location>
</feature>
<dbReference type="RefSeq" id="WP_245930180.1">
    <property type="nucleotide sequence ID" value="NZ_PVZC01000004.1"/>
</dbReference>
<keyword evidence="3" id="KW-0472">Membrane</keyword>
<evidence type="ECO:0000259" key="4">
    <source>
        <dbReference type="Pfam" id="PF01478"/>
    </source>
</evidence>
<dbReference type="PRINTS" id="PR00864">
    <property type="entry name" value="PREPILNPTASE"/>
</dbReference>
<proteinExistence type="inferred from homology"/>
<dbReference type="GO" id="GO:0004190">
    <property type="term" value="F:aspartic-type endopeptidase activity"/>
    <property type="evidence" value="ECO:0007669"/>
    <property type="project" value="InterPro"/>
</dbReference>
<dbReference type="AlphaFoldDB" id="A0A2T0Q3S6"/>
<evidence type="ECO:0000256" key="1">
    <source>
        <dbReference type="ARBA" id="ARBA00005801"/>
    </source>
</evidence>
<dbReference type="PANTHER" id="PTHR30487:SF0">
    <property type="entry name" value="PREPILIN LEADER PEPTIDASE_N-METHYLTRANSFERASE-RELATED"/>
    <property type="match status" value="1"/>
</dbReference>
<protein>
    <submittedName>
        <fullName evidence="5">Leader peptidase (Prepilin peptidase)/N-methyltransferase</fullName>
    </submittedName>
</protein>
<evidence type="ECO:0000256" key="3">
    <source>
        <dbReference type="SAM" id="Phobius"/>
    </source>
</evidence>
<dbReference type="InterPro" id="IPR000045">
    <property type="entry name" value="Prepilin_IV_endopep_pep"/>
</dbReference>
<evidence type="ECO:0000256" key="2">
    <source>
        <dbReference type="RuleBase" id="RU003793"/>
    </source>
</evidence>
<dbReference type="PANTHER" id="PTHR30487">
    <property type="entry name" value="TYPE 4 PREPILIN-LIKE PROTEINS LEADER PEPTIDE-PROCESSING ENZYME"/>
    <property type="match status" value="1"/>
</dbReference>
<keyword evidence="5" id="KW-0489">Methyltransferase</keyword>
<keyword evidence="6" id="KW-1185">Reference proteome</keyword>
<dbReference type="InterPro" id="IPR014032">
    <property type="entry name" value="Peptidase_A24A_bac"/>
</dbReference>
<evidence type="ECO:0000313" key="6">
    <source>
        <dbReference type="Proteomes" id="UP000237846"/>
    </source>
</evidence>
<name>A0A2T0Q3S6_9ACTN</name>
<feature type="domain" description="Prepilin type IV endopeptidase peptidase" evidence="4">
    <location>
        <begin position="111"/>
        <end position="222"/>
    </location>
</feature>
<gene>
    <name evidence="5" type="ORF">CLV72_10437</name>
</gene>
<keyword evidence="5" id="KW-0808">Transferase</keyword>
<sequence length="259" mass="26883">MIPLSAPHLVTGILTALVGAGLGPALAGLYPLFRATRPDDEEPPPGSCPRCAARVAWREPRTVLRAMAGRCHSCGEPIRRDTVGITIAAAAVLGLLGLRFGPAPELPAYLFLGAVAVLLTFIDARVKRLPDMFTLPAYPVALLLLAAAAPFAHDGWAALLSALAGLVGLGLFYGLLWFIYPAGMGFGDVKLSGLLGLYLGWLGLGAVLYGAFAGFLFGTVVGVVLIALGRATRRSAIPFGPYMIIGTLAVVLASPLLLA</sequence>
<keyword evidence="3" id="KW-0812">Transmembrane</keyword>
<dbReference type="GO" id="GO:0005886">
    <property type="term" value="C:plasma membrane"/>
    <property type="evidence" value="ECO:0007669"/>
    <property type="project" value="TreeGrafter"/>
</dbReference>
<accession>A0A2T0Q3S6</accession>
<feature type="transmembrane region" description="Helical" evidence="3">
    <location>
        <begin position="133"/>
        <end position="152"/>
    </location>
</feature>
<dbReference type="GO" id="GO:0032259">
    <property type="term" value="P:methylation"/>
    <property type="evidence" value="ECO:0007669"/>
    <property type="project" value="UniProtKB-KW"/>
</dbReference>
<dbReference type="Proteomes" id="UP000237846">
    <property type="component" value="Unassembled WGS sequence"/>
</dbReference>
<keyword evidence="3" id="KW-1133">Transmembrane helix</keyword>
<feature type="transmembrane region" description="Helical" evidence="3">
    <location>
        <begin position="239"/>
        <end position="258"/>
    </location>
</feature>
<dbReference type="Gene3D" id="1.20.120.1220">
    <property type="match status" value="1"/>
</dbReference>
<feature type="transmembrane region" description="Helical" evidence="3">
    <location>
        <begin position="158"/>
        <end position="180"/>
    </location>
</feature>
<dbReference type="InterPro" id="IPR050882">
    <property type="entry name" value="Prepilin_peptidase/N-MTase"/>
</dbReference>